<keyword evidence="13" id="KW-1185">Reference proteome</keyword>
<protein>
    <recommendedName>
        <fullName evidence="9">Lipoprotein signal peptidase</fullName>
        <ecNumber evidence="9">3.4.23.36</ecNumber>
    </recommendedName>
    <alternativeName>
        <fullName evidence="9">Prolipoprotein signal peptidase</fullName>
    </alternativeName>
    <alternativeName>
        <fullName evidence="9">Signal peptidase II</fullName>
        <shortName evidence="9">SPase II</shortName>
    </alternativeName>
</protein>
<comment type="similarity">
    <text evidence="1 9 10">Belongs to the peptidase A8 family.</text>
</comment>
<dbReference type="Proteomes" id="UP001501218">
    <property type="component" value="Unassembled WGS sequence"/>
</dbReference>
<evidence type="ECO:0000256" key="8">
    <source>
        <dbReference type="ARBA" id="ARBA00023136"/>
    </source>
</evidence>
<keyword evidence="5 9" id="KW-0064">Aspartyl protease</keyword>
<feature type="region of interest" description="Disordered" evidence="11">
    <location>
        <begin position="1"/>
        <end position="20"/>
    </location>
</feature>
<evidence type="ECO:0000256" key="11">
    <source>
        <dbReference type="SAM" id="MobiDB-lite"/>
    </source>
</evidence>
<feature type="transmembrane region" description="Helical" evidence="9">
    <location>
        <begin position="74"/>
        <end position="101"/>
    </location>
</feature>
<feature type="transmembrane region" description="Helical" evidence="9">
    <location>
        <begin position="108"/>
        <end position="125"/>
    </location>
</feature>
<dbReference type="HAMAP" id="MF_00161">
    <property type="entry name" value="LspA"/>
    <property type="match status" value="1"/>
</dbReference>
<evidence type="ECO:0000256" key="1">
    <source>
        <dbReference type="ARBA" id="ARBA00006139"/>
    </source>
</evidence>
<keyword evidence="8 9" id="KW-0472">Membrane</keyword>
<feature type="active site" evidence="9">
    <location>
        <position position="141"/>
    </location>
</feature>
<dbReference type="PANTHER" id="PTHR33695:SF1">
    <property type="entry name" value="LIPOPROTEIN SIGNAL PEPTIDASE"/>
    <property type="match status" value="1"/>
</dbReference>
<comment type="caution">
    <text evidence="12">The sequence shown here is derived from an EMBL/GenBank/DDBJ whole genome shotgun (WGS) entry which is preliminary data.</text>
</comment>
<feature type="transmembrane region" description="Helical" evidence="9">
    <location>
        <begin position="26"/>
        <end position="49"/>
    </location>
</feature>
<sequence>MSTDQSSGEEPAGPRDASRSGAGKSLALLFGIAAVALGIDIVTKVAAVANIEGGPPVKVLGGLFYLDVLRNPGAAFSLATGLTWVLALLAIVVVGVIVWLAPKLRSSGWAIGLGLVLGGACGNLVDRIFRAPGPLQGHVVDFLSFLAPGGRVWPVFNVADSCIVVGGVLVVLLSLLGRDYDGTVHRKKKATDS</sequence>
<comment type="subcellular location">
    <subcellularLocation>
        <location evidence="9">Cell membrane</location>
        <topology evidence="9">Multi-pass membrane protein</topology>
    </subcellularLocation>
</comment>
<reference evidence="12 13" key="1">
    <citation type="journal article" date="2019" name="Int. J. Syst. Evol. Microbiol.">
        <title>The Global Catalogue of Microorganisms (GCM) 10K type strain sequencing project: providing services to taxonomists for standard genome sequencing and annotation.</title>
        <authorList>
            <consortium name="The Broad Institute Genomics Platform"/>
            <consortium name="The Broad Institute Genome Sequencing Center for Infectious Disease"/>
            <person name="Wu L."/>
            <person name="Ma J."/>
        </authorList>
    </citation>
    <scope>NUCLEOTIDE SEQUENCE [LARGE SCALE GENOMIC DNA]</scope>
    <source>
        <strain evidence="12 13">JCM 16221</strain>
    </source>
</reference>
<feature type="active site" evidence="9">
    <location>
        <position position="160"/>
    </location>
</feature>
<dbReference type="InterPro" id="IPR001872">
    <property type="entry name" value="Peptidase_A8"/>
</dbReference>
<evidence type="ECO:0000313" key="13">
    <source>
        <dbReference type="Proteomes" id="UP001501218"/>
    </source>
</evidence>
<dbReference type="PRINTS" id="PR00781">
    <property type="entry name" value="LIPOSIGPTASE"/>
</dbReference>
<gene>
    <name evidence="9 12" type="primary">lspA</name>
    <name evidence="12" type="ORF">GCM10009854_37310</name>
</gene>
<accession>A0ABN3GMU4</accession>
<keyword evidence="6 9" id="KW-0378">Hydrolase</keyword>
<evidence type="ECO:0000256" key="2">
    <source>
        <dbReference type="ARBA" id="ARBA00022475"/>
    </source>
</evidence>
<proteinExistence type="inferred from homology"/>
<comment type="function">
    <text evidence="9">This protein specifically catalyzes the removal of signal peptides from prolipoproteins.</text>
</comment>
<dbReference type="RefSeq" id="WP_425564729.1">
    <property type="nucleotide sequence ID" value="NZ_BAAARA010000015.1"/>
</dbReference>
<evidence type="ECO:0000313" key="12">
    <source>
        <dbReference type="EMBL" id="GAA2355785.1"/>
    </source>
</evidence>
<keyword evidence="7 9" id="KW-1133">Transmembrane helix</keyword>
<dbReference type="Pfam" id="PF01252">
    <property type="entry name" value="Peptidase_A8"/>
    <property type="match status" value="1"/>
</dbReference>
<keyword evidence="3 9" id="KW-0645">Protease</keyword>
<organism evidence="12 13">
    <name type="scientific">Saccharopolyspora halophila</name>
    <dbReference type="NCBI Taxonomy" id="405551"/>
    <lineage>
        <taxon>Bacteria</taxon>
        <taxon>Bacillati</taxon>
        <taxon>Actinomycetota</taxon>
        <taxon>Actinomycetes</taxon>
        <taxon>Pseudonocardiales</taxon>
        <taxon>Pseudonocardiaceae</taxon>
        <taxon>Saccharopolyspora</taxon>
    </lineage>
</organism>
<evidence type="ECO:0000256" key="3">
    <source>
        <dbReference type="ARBA" id="ARBA00022670"/>
    </source>
</evidence>
<dbReference type="EC" id="3.4.23.36" evidence="9"/>
<evidence type="ECO:0000256" key="4">
    <source>
        <dbReference type="ARBA" id="ARBA00022692"/>
    </source>
</evidence>
<evidence type="ECO:0000256" key="6">
    <source>
        <dbReference type="ARBA" id="ARBA00022801"/>
    </source>
</evidence>
<keyword evidence="4 9" id="KW-0812">Transmembrane</keyword>
<evidence type="ECO:0000256" key="7">
    <source>
        <dbReference type="ARBA" id="ARBA00022989"/>
    </source>
</evidence>
<comment type="pathway">
    <text evidence="9">Protein modification; lipoprotein biosynthesis (signal peptide cleavage).</text>
</comment>
<evidence type="ECO:0000256" key="10">
    <source>
        <dbReference type="RuleBase" id="RU004181"/>
    </source>
</evidence>
<feature type="transmembrane region" description="Helical" evidence="9">
    <location>
        <begin position="152"/>
        <end position="177"/>
    </location>
</feature>
<comment type="catalytic activity">
    <reaction evidence="9">
        <text>Release of signal peptides from bacterial membrane prolipoproteins. Hydrolyzes -Xaa-Yaa-Zaa-|-(S,diacylglyceryl)Cys-, in which Xaa is hydrophobic (preferably Leu), and Yaa (Ala or Ser) and Zaa (Gly or Ala) have small, neutral side chains.</text>
        <dbReference type="EC" id="3.4.23.36"/>
    </reaction>
</comment>
<keyword evidence="2 9" id="KW-1003">Cell membrane</keyword>
<dbReference type="EMBL" id="BAAARA010000015">
    <property type="protein sequence ID" value="GAA2355785.1"/>
    <property type="molecule type" value="Genomic_DNA"/>
</dbReference>
<evidence type="ECO:0000256" key="5">
    <source>
        <dbReference type="ARBA" id="ARBA00022750"/>
    </source>
</evidence>
<dbReference type="PANTHER" id="PTHR33695">
    <property type="entry name" value="LIPOPROTEIN SIGNAL PEPTIDASE"/>
    <property type="match status" value="1"/>
</dbReference>
<name>A0ABN3GMU4_9PSEU</name>
<evidence type="ECO:0000256" key="9">
    <source>
        <dbReference type="HAMAP-Rule" id="MF_00161"/>
    </source>
</evidence>
<dbReference type="NCBIfam" id="TIGR00077">
    <property type="entry name" value="lspA"/>
    <property type="match status" value="1"/>
</dbReference>